<name>A0A8E6B7X5_9BACT</name>
<dbReference type="InterPro" id="IPR004640">
    <property type="entry name" value="HscB"/>
</dbReference>
<comment type="function">
    <text evidence="3">Co-chaperone involved in the maturation of iron-sulfur cluster-containing proteins. Seems to help targeting proteins to be folded toward HscA.</text>
</comment>
<evidence type="ECO:0000313" key="6">
    <source>
        <dbReference type="Proteomes" id="UP000676194"/>
    </source>
</evidence>
<dbReference type="GO" id="GO:0001671">
    <property type="term" value="F:ATPase activator activity"/>
    <property type="evidence" value="ECO:0007669"/>
    <property type="project" value="InterPro"/>
</dbReference>
<evidence type="ECO:0000256" key="2">
    <source>
        <dbReference type="ARBA" id="ARBA00023186"/>
    </source>
</evidence>
<keyword evidence="6" id="KW-1185">Reference proteome</keyword>
<evidence type="ECO:0000313" key="5">
    <source>
        <dbReference type="EMBL" id="QVL32766.1"/>
    </source>
</evidence>
<keyword evidence="2" id="KW-0143">Chaperone</keyword>
<dbReference type="InterPro" id="IPR036869">
    <property type="entry name" value="J_dom_sf"/>
</dbReference>
<dbReference type="Pfam" id="PF07743">
    <property type="entry name" value="HSCB_C"/>
    <property type="match status" value="1"/>
</dbReference>
<dbReference type="PROSITE" id="PS50076">
    <property type="entry name" value="DNAJ_2"/>
    <property type="match status" value="1"/>
</dbReference>
<dbReference type="EMBL" id="CP074694">
    <property type="protein sequence ID" value="QVL32766.1"/>
    <property type="molecule type" value="Genomic_DNA"/>
</dbReference>
<dbReference type="GO" id="GO:0051259">
    <property type="term" value="P:protein complex oligomerization"/>
    <property type="evidence" value="ECO:0007669"/>
    <property type="project" value="InterPro"/>
</dbReference>
<dbReference type="Pfam" id="PF00226">
    <property type="entry name" value="DnaJ"/>
    <property type="match status" value="1"/>
</dbReference>
<dbReference type="SMART" id="SM00271">
    <property type="entry name" value="DnaJ"/>
    <property type="match status" value="1"/>
</dbReference>
<dbReference type="CDD" id="cd06257">
    <property type="entry name" value="DnaJ"/>
    <property type="match status" value="1"/>
</dbReference>
<dbReference type="KEGG" id="tsph:KIH39_02270"/>
<gene>
    <name evidence="5" type="primary">hscB</name>
    <name evidence="5" type="ORF">KIH39_02270</name>
</gene>
<evidence type="ECO:0000256" key="3">
    <source>
        <dbReference type="ARBA" id="ARBA00025596"/>
    </source>
</evidence>
<dbReference type="Gene3D" id="1.20.1280.20">
    <property type="entry name" value="HscB, C-terminal domain"/>
    <property type="match status" value="1"/>
</dbReference>
<dbReference type="InterPro" id="IPR009073">
    <property type="entry name" value="HscB_oligo_C"/>
</dbReference>
<dbReference type="Gene3D" id="1.10.287.110">
    <property type="entry name" value="DnaJ domain"/>
    <property type="match status" value="1"/>
</dbReference>
<evidence type="ECO:0000259" key="4">
    <source>
        <dbReference type="PROSITE" id="PS50076"/>
    </source>
</evidence>
<dbReference type="InterPro" id="IPR036386">
    <property type="entry name" value="HscB_C_sf"/>
</dbReference>
<dbReference type="GO" id="GO:0051087">
    <property type="term" value="F:protein-folding chaperone binding"/>
    <property type="evidence" value="ECO:0007669"/>
    <property type="project" value="InterPro"/>
</dbReference>
<sequence>MRQLVLNVMNDIDYFELLGLPRQFDLNLQDVEANYLRRSRDNHPDYHQNSSSLDQQTSLQIASRLNEAYRILKEPFSRAEYLLTRLGGPPVSEVKEMPQEFLSETLELRMQLEELKDLKDQAGLDQLENDLLQRKKKMLQEVGKLFGESSVGDHLRTIRQKLNALKYVQGLIRDLRDI</sequence>
<dbReference type="PANTHER" id="PTHR14021">
    <property type="entry name" value="IRON-SULFUR CLUSTER CO-CHAPERONE PROTEIN HSCB"/>
    <property type="match status" value="1"/>
</dbReference>
<dbReference type="InterPro" id="IPR001623">
    <property type="entry name" value="DnaJ_domain"/>
</dbReference>
<accession>A0A8E6B7X5</accession>
<organism evidence="5 6">
    <name type="scientific">Telmatocola sphagniphila</name>
    <dbReference type="NCBI Taxonomy" id="1123043"/>
    <lineage>
        <taxon>Bacteria</taxon>
        <taxon>Pseudomonadati</taxon>
        <taxon>Planctomycetota</taxon>
        <taxon>Planctomycetia</taxon>
        <taxon>Gemmatales</taxon>
        <taxon>Gemmataceae</taxon>
    </lineage>
</organism>
<reference evidence="5" key="1">
    <citation type="submission" date="2021-05" db="EMBL/GenBank/DDBJ databases">
        <title>Complete genome sequence of the cellulolytic planctomycete Telmatocola sphagniphila SP2T and characterization of the first cellulase from planctomycetes.</title>
        <authorList>
            <person name="Rakitin A.L."/>
            <person name="Beletsky A.V."/>
            <person name="Naumoff D.G."/>
            <person name="Kulichevskaya I.S."/>
            <person name="Mardanov A.V."/>
            <person name="Ravin N.V."/>
            <person name="Dedysh S.N."/>
        </authorList>
    </citation>
    <scope>NUCLEOTIDE SEQUENCE</scope>
    <source>
        <strain evidence="5">SP2T</strain>
    </source>
</reference>
<proteinExistence type="inferred from homology"/>
<dbReference type="PANTHER" id="PTHR14021:SF15">
    <property type="entry name" value="IRON-SULFUR CLUSTER CO-CHAPERONE PROTEIN HSCB"/>
    <property type="match status" value="1"/>
</dbReference>
<protein>
    <submittedName>
        <fullName evidence="5">Fe-S protein assembly co-chaperone HscB</fullName>
    </submittedName>
</protein>
<dbReference type="NCBIfam" id="TIGR00714">
    <property type="entry name" value="hscB"/>
    <property type="match status" value="1"/>
</dbReference>
<dbReference type="GO" id="GO:0044571">
    <property type="term" value="P:[2Fe-2S] cluster assembly"/>
    <property type="evidence" value="ECO:0007669"/>
    <property type="project" value="InterPro"/>
</dbReference>
<dbReference type="SUPFAM" id="SSF47144">
    <property type="entry name" value="HSC20 (HSCB), C-terminal oligomerisation domain"/>
    <property type="match status" value="1"/>
</dbReference>
<dbReference type="RefSeq" id="WP_213497656.1">
    <property type="nucleotide sequence ID" value="NZ_CP074694.1"/>
</dbReference>
<comment type="similarity">
    <text evidence="1">Belongs to the HscB family.</text>
</comment>
<dbReference type="AlphaFoldDB" id="A0A8E6B7X5"/>
<dbReference type="Proteomes" id="UP000676194">
    <property type="component" value="Chromosome"/>
</dbReference>
<feature type="domain" description="J" evidence="4">
    <location>
        <begin position="13"/>
        <end position="85"/>
    </location>
</feature>
<dbReference type="SUPFAM" id="SSF46565">
    <property type="entry name" value="Chaperone J-domain"/>
    <property type="match status" value="1"/>
</dbReference>
<evidence type="ECO:0000256" key="1">
    <source>
        <dbReference type="ARBA" id="ARBA00010476"/>
    </source>
</evidence>